<feature type="signal peptide" evidence="2">
    <location>
        <begin position="1"/>
        <end position="19"/>
    </location>
</feature>
<feature type="chain" id="PRO_5005538137" evidence="2">
    <location>
        <begin position="20"/>
        <end position="166"/>
    </location>
</feature>
<dbReference type="Proteomes" id="UP000054560">
    <property type="component" value="Unassembled WGS sequence"/>
</dbReference>
<name>A0A0L0FK60_9EUKA</name>
<reference evidence="3 4" key="1">
    <citation type="submission" date="2011-02" db="EMBL/GenBank/DDBJ databases">
        <title>The Genome Sequence of Sphaeroforma arctica JP610.</title>
        <authorList>
            <consortium name="The Broad Institute Genome Sequencing Platform"/>
            <person name="Russ C."/>
            <person name="Cuomo C."/>
            <person name="Young S.K."/>
            <person name="Zeng Q."/>
            <person name="Gargeya S."/>
            <person name="Alvarado L."/>
            <person name="Berlin A."/>
            <person name="Chapman S.B."/>
            <person name="Chen Z."/>
            <person name="Freedman E."/>
            <person name="Gellesch M."/>
            <person name="Goldberg J."/>
            <person name="Griggs A."/>
            <person name="Gujja S."/>
            <person name="Heilman E."/>
            <person name="Heiman D."/>
            <person name="Howarth C."/>
            <person name="Mehta T."/>
            <person name="Neiman D."/>
            <person name="Pearson M."/>
            <person name="Roberts A."/>
            <person name="Saif S."/>
            <person name="Shea T."/>
            <person name="Shenoy N."/>
            <person name="Sisk P."/>
            <person name="Stolte C."/>
            <person name="Sykes S."/>
            <person name="White J."/>
            <person name="Yandava C."/>
            <person name="Burger G."/>
            <person name="Gray M.W."/>
            <person name="Holland P.W.H."/>
            <person name="King N."/>
            <person name="Lang F.B.F."/>
            <person name="Roger A.J."/>
            <person name="Ruiz-Trillo I."/>
            <person name="Haas B."/>
            <person name="Nusbaum C."/>
            <person name="Birren B."/>
        </authorList>
    </citation>
    <scope>NUCLEOTIDE SEQUENCE [LARGE SCALE GENOMIC DNA]</scope>
    <source>
        <strain evidence="3 4">JP610</strain>
    </source>
</reference>
<evidence type="ECO:0000313" key="3">
    <source>
        <dbReference type="EMBL" id="KNC77135.1"/>
    </source>
</evidence>
<keyword evidence="4" id="KW-1185">Reference proteome</keyword>
<evidence type="ECO:0000256" key="2">
    <source>
        <dbReference type="SAM" id="SignalP"/>
    </source>
</evidence>
<gene>
    <name evidence="3" type="ORF">SARC_10394</name>
</gene>
<evidence type="ECO:0000256" key="1">
    <source>
        <dbReference type="SAM" id="MobiDB-lite"/>
    </source>
</evidence>
<protein>
    <submittedName>
        <fullName evidence="3">Uncharacterized protein</fullName>
    </submittedName>
</protein>
<accession>A0A0L0FK60</accession>
<dbReference type="RefSeq" id="XP_014151037.1">
    <property type="nucleotide sequence ID" value="XM_014295562.1"/>
</dbReference>
<dbReference type="EMBL" id="KQ242829">
    <property type="protein sequence ID" value="KNC77135.1"/>
    <property type="molecule type" value="Genomic_DNA"/>
</dbReference>
<proteinExistence type="predicted"/>
<keyword evidence="2" id="KW-0732">Signal</keyword>
<dbReference type="AlphaFoldDB" id="A0A0L0FK60"/>
<feature type="region of interest" description="Disordered" evidence="1">
    <location>
        <begin position="118"/>
        <end position="140"/>
    </location>
</feature>
<organism evidence="3 4">
    <name type="scientific">Sphaeroforma arctica JP610</name>
    <dbReference type="NCBI Taxonomy" id="667725"/>
    <lineage>
        <taxon>Eukaryota</taxon>
        <taxon>Ichthyosporea</taxon>
        <taxon>Ichthyophonida</taxon>
        <taxon>Sphaeroforma</taxon>
    </lineage>
</organism>
<evidence type="ECO:0000313" key="4">
    <source>
        <dbReference type="Proteomes" id="UP000054560"/>
    </source>
</evidence>
<dbReference type="GeneID" id="25910898"/>
<sequence>MFAFFISFALSLSYSYTLGQPICITTDASCTEHTLGCYERILGTCFPISPSISGVLVQDLENAYRVELYGGQTCGTRAFSVATEVDGCTYMASVNGTSAYVSVKGDSFVIPGMSSQDDLAADVQPSDSSQNSGAMLVNSPNNAPDELVPDSIVLVPAIGTFIALFC</sequence>
<feature type="compositionally biased region" description="Polar residues" evidence="1">
    <location>
        <begin position="125"/>
        <end position="140"/>
    </location>
</feature>